<reference evidence="2 3" key="1">
    <citation type="journal article" date="2016" name="Nat. Commun.">
        <title>Thousands of microbial genomes shed light on interconnected biogeochemical processes in an aquifer system.</title>
        <authorList>
            <person name="Anantharaman K."/>
            <person name="Brown C.T."/>
            <person name="Hug L.A."/>
            <person name="Sharon I."/>
            <person name="Castelle C.J."/>
            <person name="Probst A.J."/>
            <person name="Thomas B.C."/>
            <person name="Singh A."/>
            <person name="Wilkins M.J."/>
            <person name="Karaoz U."/>
            <person name="Brodie E.L."/>
            <person name="Williams K.H."/>
            <person name="Hubbard S.S."/>
            <person name="Banfield J.F."/>
        </authorList>
    </citation>
    <scope>NUCLEOTIDE SEQUENCE [LARGE SCALE GENOMIC DNA]</scope>
</reference>
<comment type="caution">
    <text evidence="2">The sequence shown here is derived from an EMBL/GenBank/DDBJ whole genome shotgun (WGS) entry which is preliminary data.</text>
</comment>
<feature type="region of interest" description="Disordered" evidence="1">
    <location>
        <begin position="207"/>
        <end position="229"/>
    </location>
</feature>
<proteinExistence type="predicted"/>
<protein>
    <submittedName>
        <fullName evidence="2">Uncharacterized protein</fullName>
    </submittedName>
</protein>
<name>A0A1G1V5A1_9BACT</name>
<feature type="region of interest" description="Disordered" evidence="1">
    <location>
        <begin position="1"/>
        <end position="40"/>
    </location>
</feature>
<accession>A0A1G1V5A1</accession>
<evidence type="ECO:0000313" key="3">
    <source>
        <dbReference type="Proteomes" id="UP000178319"/>
    </source>
</evidence>
<dbReference type="AlphaFoldDB" id="A0A1G1V5A1"/>
<evidence type="ECO:0000256" key="1">
    <source>
        <dbReference type="SAM" id="MobiDB-lite"/>
    </source>
</evidence>
<gene>
    <name evidence="2" type="ORF">A3D26_00350</name>
</gene>
<evidence type="ECO:0000313" key="2">
    <source>
        <dbReference type="EMBL" id="OGY10536.1"/>
    </source>
</evidence>
<organism evidence="2 3">
    <name type="scientific">Candidatus Blackburnbacteria bacterium RIFCSPHIGHO2_02_FULL_44_20</name>
    <dbReference type="NCBI Taxonomy" id="1797516"/>
    <lineage>
        <taxon>Bacteria</taxon>
        <taxon>Candidatus Blackburniibacteriota</taxon>
    </lineage>
</organism>
<dbReference type="EMBL" id="MHBZ01000033">
    <property type="protein sequence ID" value="OGY10536.1"/>
    <property type="molecule type" value="Genomic_DNA"/>
</dbReference>
<sequence>MPERDDPGPPGMPGPEGLPGAPLGSELSDELRRRLPTPEALPRVEDPLEVRLSARARERAWLRRPDAFSHQMAMTYVYTPLAEQAEKWQQHLDLPPEIQARREATGAFETRLRTAEEKQAYAEALSESAEEILAIARLLESWGQHEKFSGTIEGITELFTAPWAVFPRAGEYGTIGRMPETLPGKERMGKMVDRALRTWVDMAEGRVTDPSPRSQLRENDKMPNPFGSSIYSDMQEKQIEYVANQVGDRDAAILALRLAEHWNINLRYGVSGGSVNPDSFMAKMLREVGRVEGNNFLLDEQIELAQRRGEVQTVRNGSGDETKRLATIALNVSDSTSDMVKAMYISLRQLSESSKDNPFAVAAPATLGCFPTMVGTALDVFQAEGRRGDKVTFWELWRNQGIELGNLPWSQAEWEFRRRDGEFKGWYEGVGRGARHIPYALQLWYSAGKVYDAIMDTDFKKAGEKIVNPQELLRLNKPFTNGLRAMLDGVALSRGVKLKGETLTKLVQLTKVNWLAGIAVANTSYQSTRMDDPVEFLKFPKIDIGSLNQRVNRGTTDTIYTKSILEAARQVGFLSSVESMKQRGVRIGGKPLYDAERELFEGILNNKRRIGFKPSASGWFDSSEINDLNKAALFAPFKA</sequence>
<dbReference type="Proteomes" id="UP000178319">
    <property type="component" value="Unassembled WGS sequence"/>
</dbReference>
<dbReference type="STRING" id="1797516.A3D26_00350"/>